<evidence type="ECO:0000256" key="1">
    <source>
        <dbReference type="ARBA" id="ARBA00004141"/>
    </source>
</evidence>
<comment type="caution">
    <text evidence="7">The sequence shown here is derived from an EMBL/GenBank/DDBJ whole genome shotgun (WGS) entry which is preliminary data.</text>
</comment>
<accession>A0A9X5BJS3</accession>
<reference evidence="7" key="1">
    <citation type="submission" date="2018-09" db="EMBL/GenBank/DDBJ databases">
        <title>Murine metabolic-syndrome-specific gut microbial biobank.</title>
        <authorList>
            <person name="Liu C."/>
        </authorList>
    </citation>
    <scope>NUCLEOTIDE SEQUENCE</scope>
    <source>
        <strain evidence="7">D42-62</strain>
    </source>
</reference>
<proteinExistence type="predicted"/>
<dbReference type="EMBL" id="QZDT01000060">
    <property type="protein sequence ID" value="NBJ95008.1"/>
    <property type="molecule type" value="Genomic_DNA"/>
</dbReference>
<organism evidence="7 8">
    <name type="scientific">Parablautia muri</name>
    <dbReference type="NCBI Taxonomy" id="2320879"/>
    <lineage>
        <taxon>Bacteria</taxon>
        <taxon>Bacillati</taxon>
        <taxon>Bacillota</taxon>
        <taxon>Clostridia</taxon>
        <taxon>Lachnospirales</taxon>
        <taxon>Lachnospiraceae</taxon>
        <taxon>Parablautia</taxon>
    </lineage>
</organism>
<keyword evidence="4 6" id="KW-0472">Membrane</keyword>
<keyword evidence="2 6" id="KW-0812">Transmembrane</keyword>
<name>A0A9X5BJS3_9FIRM</name>
<dbReference type="Pfam" id="PF05105">
    <property type="entry name" value="Phage_holin_4_1"/>
    <property type="match status" value="1"/>
</dbReference>
<evidence type="ECO:0000256" key="3">
    <source>
        <dbReference type="ARBA" id="ARBA00022989"/>
    </source>
</evidence>
<feature type="transmembrane region" description="Helical" evidence="6">
    <location>
        <begin position="47"/>
        <end position="68"/>
    </location>
</feature>
<evidence type="ECO:0000256" key="6">
    <source>
        <dbReference type="SAM" id="Phobius"/>
    </source>
</evidence>
<evidence type="ECO:0000256" key="5">
    <source>
        <dbReference type="SAM" id="MobiDB-lite"/>
    </source>
</evidence>
<feature type="compositionally biased region" description="Acidic residues" evidence="5">
    <location>
        <begin position="121"/>
        <end position="140"/>
    </location>
</feature>
<dbReference type="AlphaFoldDB" id="A0A9X5BJS3"/>
<evidence type="ECO:0000256" key="4">
    <source>
        <dbReference type="ARBA" id="ARBA00023136"/>
    </source>
</evidence>
<comment type="subcellular location">
    <subcellularLocation>
        <location evidence="1">Membrane</location>
        <topology evidence="1">Multi-pass membrane protein</topology>
    </subcellularLocation>
</comment>
<dbReference type="InterPro" id="IPR006480">
    <property type="entry name" value="Phage_holin_4_1"/>
</dbReference>
<protein>
    <submittedName>
        <fullName evidence="7">Holin</fullName>
    </submittedName>
</protein>
<feature type="region of interest" description="Disordered" evidence="5">
    <location>
        <begin position="119"/>
        <end position="140"/>
    </location>
</feature>
<evidence type="ECO:0000313" key="8">
    <source>
        <dbReference type="Proteomes" id="UP001154420"/>
    </source>
</evidence>
<evidence type="ECO:0000313" key="7">
    <source>
        <dbReference type="EMBL" id="NBJ95008.1"/>
    </source>
</evidence>
<dbReference type="NCBIfam" id="TIGR01593">
    <property type="entry name" value="holin_tox_secr"/>
    <property type="match status" value="1"/>
</dbReference>
<dbReference type="GO" id="GO:0016020">
    <property type="term" value="C:membrane"/>
    <property type="evidence" value="ECO:0007669"/>
    <property type="project" value="UniProtKB-SubCell"/>
</dbReference>
<gene>
    <name evidence="7" type="ORF">D5281_21180</name>
</gene>
<evidence type="ECO:0000256" key="2">
    <source>
        <dbReference type="ARBA" id="ARBA00022692"/>
    </source>
</evidence>
<keyword evidence="3 6" id="KW-1133">Transmembrane helix</keyword>
<keyword evidence="8" id="KW-1185">Reference proteome</keyword>
<sequence length="140" mass="15484">MDMANYIIELLGGIDKMICALAVFVVMDYITAILVAIVEKKWIKRKLGLKAVFGKIGIIVLICIANIIDTMIVGNDSTIRTTVISFYLSKEGFAILDNLEHLGVPLPPIIVKIVEQLNSEENSEESNEKDSEEGIEENSD</sequence>
<feature type="transmembrane region" description="Helical" evidence="6">
    <location>
        <begin position="20"/>
        <end position="38"/>
    </location>
</feature>
<dbReference type="Proteomes" id="UP001154420">
    <property type="component" value="Unassembled WGS sequence"/>
</dbReference>